<organism evidence="2 3">
    <name type="scientific">Drouetiella hepatica Uher 2000/2452</name>
    <dbReference type="NCBI Taxonomy" id="904376"/>
    <lineage>
        <taxon>Bacteria</taxon>
        <taxon>Bacillati</taxon>
        <taxon>Cyanobacteriota</taxon>
        <taxon>Cyanophyceae</taxon>
        <taxon>Oculatellales</taxon>
        <taxon>Oculatellaceae</taxon>
        <taxon>Drouetiella</taxon>
    </lineage>
</organism>
<sequence length="137" mass="15643">MYKILSSDAHTLVEDTVLKVDGEIIVDLKFRAKGMKACADASWITSLGYHDDVNLYVYRGIINGRIEVPPDVCISSFEPYFVPQGTDLTLFELRRMGAKSRFSARRIALDAYRNSAPTFVRRILEIPEWEGEYQGEF</sequence>
<dbReference type="SUPFAM" id="SSF52972">
    <property type="entry name" value="ITPase-like"/>
    <property type="match status" value="1"/>
</dbReference>
<dbReference type="GO" id="GO:0016787">
    <property type="term" value="F:hydrolase activity"/>
    <property type="evidence" value="ECO:0007669"/>
    <property type="project" value="UniProtKB-KW"/>
</dbReference>
<evidence type="ECO:0000256" key="1">
    <source>
        <dbReference type="ARBA" id="ARBA00022801"/>
    </source>
</evidence>
<accession>A0A951UPX4</accession>
<comment type="caution">
    <text evidence="2">The sequence shown here is derived from an EMBL/GenBank/DDBJ whole genome shotgun (WGS) entry which is preliminary data.</text>
</comment>
<protein>
    <submittedName>
        <fullName evidence="2">Uncharacterized protein</fullName>
    </submittedName>
</protein>
<proteinExistence type="predicted"/>
<reference evidence="2" key="1">
    <citation type="submission" date="2021-05" db="EMBL/GenBank/DDBJ databases">
        <authorList>
            <person name="Pietrasiak N."/>
            <person name="Ward R."/>
            <person name="Stajich J.E."/>
            <person name="Kurbessoian T."/>
        </authorList>
    </citation>
    <scope>NUCLEOTIDE SEQUENCE</scope>
    <source>
        <strain evidence="2">UHER 2000/2452</strain>
    </source>
</reference>
<dbReference type="EMBL" id="JAHHHD010000051">
    <property type="protein sequence ID" value="MBW4661972.1"/>
    <property type="molecule type" value="Genomic_DNA"/>
</dbReference>
<dbReference type="InterPro" id="IPR029001">
    <property type="entry name" value="ITPase-like_fam"/>
</dbReference>
<evidence type="ECO:0000313" key="2">
    <source>
        <dbReference type="EMBL" id="MBW4661972.1"/>
    </source>
</evidence>
<reference evidence="2" key="2">
    <citation type="journal article" date="2022" name="Microbiol. Resour. Announc.">
        <title>Metagenome Sequencing to Explore Phylogenomics of Terrestrial Cyanobacteria.</title>
        <authorList>
            <person name="Ward R.D."/>
            <person name="Stajich J.E."/>
            <person name="Johansen J.R."/>
            <person name="Huntemann M."/>
            <person name="Clum A."/>
            <person name="Foster B."/>
            <person name="Foster B."/>
            <person name="Roux S."/>
            <person name="Palaniappan K."/>
            <person name="Varghese N."/>
            <person name="Mukherjee S."/>
            <person name="Reddy T.B.K."/>
            <person name="Daum C."/>
            <person name="Copeland A."/>
            <person name="Chen I.A."/>
            <person name="Ivanova N.N."/>
            <person name="Kyrpides N.C."/>
            <person name="Shapiro N."/>
            <person name="Eloe-Fadrosh E.A."/>
            <person name="Pietrasiak N."/>
        </authorList>
    </citation>
    <scope>NUCLEOTIDE SEQUENCE</scope>
    <source>
        <strain evidence="2">UHER 2000/2452</strain>
    </source>
</reference>
<gene>
    <name evidence="2" type="ORF">KME15_25205</name>
</gene>
<name>A0A951UPX4_9CYAN</name>
<dbReference type="AlphaFoldDB" id="A0A951UPX4"/>
<evidence type="ECO:0000313" key="3">
    <source>
        <dbReference type="Proteomes" id="UP000757435"/>
    </source>
</evidence>
<dbReference type="Proteomes" id="UP000757435">
    <property type="component" value="Unassembled WGS sequence"/>
</dbReference>
<keyword evidence="1" id="KW-0378">Hydrolase</keyword>